<accession>A0ABV6YP29</accession>
<evidence type="ECO:0000256" key="1">
    <source>
        <dbReference type="SAM" id="SignalP"/>
    </source>
</evidence>
<organism evidence="3 4">
    <name type="scientific">Eiseniibacteriota bacterium</name>
    <dbReference type="NCBI Taxonomy" id="2212470"/>
    <lineage>
        <taxon>Bacteria</taxon>
        <taxon>Candidatus Eiseniibacteriota</taxon>
    </lineage>
</organism>
<evidence type="ECO:0000259" key="2">
    <source>
        <dbReference type="PROSITE" id="PS50853"/>
    </source>
</evidence>
<proteinExistence type="predicted"/>
<feature type="domain" description="Fibronectin type-III" evidence="2">
    <location>
        <begin position="393"/>
        <end position="497"/>
    </location>
</feature>
<feature type="chain" id="PRO_5046005356" description="Fibronectin type-III domain-containing protein" evidence="1">
    <location>
        <begin position="24"/>
        <end position="619"/>
    </location>
</feature>
<dbReference type="PROSITE" id="PS50853">
    <property type="entry name" value="FN3"/>
    <property type="match status" value="1"/>
</dbReference>
<reference evidence="3 4" key="1">
    <citation type="submission" date="2024-09" db="EMBL/GenBank/DDBJ databases">
        <authorList>
            <person name="D'Angelo T."/>
        </authorList>
    </citation>
    <scope>NUCLEOTIDE SEQUENCE [LARGE SCALE GENOMIC DNA]</scope>
    <source>
        <strain evidence="3">SAG AM-311-F02</strain>
    </source>
</reference>
<name>A0ABV6YP29_UNCEI</name>
<keyword evidence="4" id="KW-1185">Reference proteome</keyword>
<keyword evidence="1" id="KW-0732">Signal</keyword>
<dbReference type="Proteomes" id="UP001594288">
    <property type="component" value="Unassembled WGS sequence"/>
</dbReference>
<protein>
    <recommendedName>
        <fullName evidence="2">Fibronectin type-III domain-containing protein</fullName>
    </recommendedName>
</protein>
<comment type="caution">
    <text evidence="3">The sequence shown here is derived from an EMBL/GenBank/DDBJ whole genome shotgun (WGS) entry which is preliminary data.</text>
</comment>
<sequence length="619" mass="69432">MKRWVCFALAVCVIATLAGVSQARVKARPIEMNSGSSKVADEYITHLGQPGAMWFPNISTKGYIGYYDISAYYPGGGDQSVVWQAGLWAGGYVWDDGTGDYFDLPWLFQGQDGGHSDPATYDDLDLEPILEDEYDFDYPYPYRRLTVKVNTGTKPLEIAERGVIDGDMGMTVTYEWHSWGVREYDNWVFLKCTIDFSKDIEDFWWGFSSDCDIGDVGLADYYFDDYAGWDEAQRYCYMRDWDYDPVPYQPPAATVEDSLFQTPNVIAQVLLAAPPVGGPITAAPSDEQRWVTKNYWDWNNDYSTRQDAYARLNGDWENTFDSATDFDYRILNGVGPYDAKAGEQATFWFAYVIGEGYKDEDHATFNLGTVDDHVSDAYAFYSGGMQIPTSAYAPQAPDLGEFDEDDVQGDQLMISWAGYTNLPSTGLEADEFRVYTSTVSKLGPWELDQTLSSSTTNTIVELIPGFYTYVWVEAYNDDAEMGSNPYALTSRVYAPDSEGIIRANENTIVGVIGATAAETDLDMITVAPNPYVGSNEAELTEYETLLGFHHLPAKCNIYIYTLLGNLVDVVYHDSDSGSEFWDMTTRTEEAISSGLYVYRVTTEDGQEKIGKFSVMKGQR</sequence>
<gene>
    <name evidence="3" type="ORF">ACFL2Z_02810</name>
</gene>
<feature type="signal peptide" evidence="1">
    <location>
        <begin position="1"/>
        <end position="23"/>
    </location>
</feature>
<dbReference type="InterPro" id="IPR003961">
    <property type="entry name" value="FN3_dom"/>
</dbReference>
<evidence type="ECO:0000313" key="4">
    <source>
        <dbReference type="Proteomes" id="UP001594288"/>
    </source>
</evidence>
<dbReference type="EMBL" id="JBHPEI010000034">
    <property type="protein sequence ID" value="MFC1799823.1"/>
    <property type="molecule type" value="Genomic_DNA"/>
</dbReference>
<evidence type="ECO:0000313" key="3">
    <source>
        <dbReference type="EMBL" id="MFC1799823.1"/>
    </source>
</evidence>
<dbReference type="Gene3D" id="2.60.40.4070">
    <property type="match status" value="1"/>
</dbReference>